<gene>
    <name evidence="4" type="ORF">Q7A36_40865</name>
</gene>
<evidence type="ECO:0000256" key="1">
    <source>
        <dbReference type="SAM" id="Coils"/>
    </source>
</evidence>
<evidence type="ECO:0000313" key="5">
    <source>
        <dbReference type="Proteomes" id="UP001243009"/>
    </source>
</evidence>
<dbReference type="Proteomes" id="UP001243009">
    <property type="component" value="Unassembled WGS sequence"/>
</dbReference>
<reference evidence="4 5" key="1">
    <citation type="submission" date="2023-08" db="EMBL/GenBank/DDBJ databases">
        <title>The draft genome sequence of Paracraurococcus sp. LOR1-02.</title>
        <authorList>
            <person name="Kingkaew E."/>
            <person name="Tanasupawat S."/>
        </authorList>
    </citation>
    <scope>NUCLEOTIDE SEQUENCE [LARGE SCALE GENOMIC DNA]</scope>
    <source>
        <strain evidence="4 5">LOR1-02</strain>
    </source>
</reference>
<keyword evidence="1" id="KW-0175">Coiled coil</keyword>
<dbReference type="RefSeq" id="WP_305109489.1">
    <property type="nucleotide sequence ID" value="NZ_JAUTWS010000475.1"/>
</dbReference>
<evidence type="ECO:0000313" key="4">
    <source>
        <dbReference type="EMBL" id="MDO9714691.1"/>
    </source>
</evidence>
<feature type="region of interest" description="Disordered" evidence="2">
    <location>
        <begin position="83"/>
        <end position="102"/>
    </location>
</feature>
<feature type="non-terminal residue" evidence="4">
    <location>
        <position position="102"/>
    </location>
</feature>
<name>A0ABT9EER5_9PROT</name>
<evidence type="ECO:0000259" key="3">
    <source>
        <dbReference type="Pfam" id="PF13007"/>
    </source>
</evidence>
<dbReference type="InterPro" id="IPR024463">
    <property type="entry name" value="Transposase_TnpC_homeodom"/>
</dbReference>
<dbReference type="Pfam" id="PF13007">
    <property type="entry name" value="LZ_Tnp_IS66"/>
    <property type="match status" value="1"/>
</dbReference>
<evidence type="ECO:0000256" key="2">
    <source>
        <dbReference type="SAM" id="MobiDB-lite"/>
    </source>
</evidence>
<comment type="caution">
    <text evidence="4">The sequence shown here is derived from an EMBL/GenBank/DDBJ whole genome shotgun (WGS) entry which is preliminary data.</text>
</comment>
<protein>
    <submittedName>
        <fullName evidence="4">Transposase</fullName>
    </submittedName>
</protein>
<keyword evidence="5" id="KW-1185">Reference proteome</keyword>
<organism evidence="4 5">
    <name type="scientific">Paracraurococcus lichenis</name>
    <dbReference type="NCBI Taxonomy" id="3064888"/>
    <lineage>
        <taxon>Bacteria</taxon>
        <taxon>Pseudomonadati</taxon>
        <taxon>Pseudomonadota</taxon>
        <taxon>Alphaproteobacteria</taxon>
        <taxon>Acetobacterales</taxon>
        <taxon>Roseomonadaceae</taxon>
        <taxon>Paracraurococcus</taxon>
    </lineage>
</organism>
<proteinExistence type="predicted"/>
<dbReference type="EMBL" id="JAUTWS010000475">
    <property type="protein sequence ID" value="MDO9714691.1"/>
    <property type="molecule type" value="Genomic_DNA"/>
</dbReference>
<accession>A0ABT9EER5</accession>
<feature type="domain" description="Transposase TnpC homeodomain" evidence="3">
    <location>
        <begin position="52"/>
        <end position="98"/>
    </location>
</feature>
<feature type="coiled-coil region" evidence="1">
    <location>
        <begin position="36"/>
        <end position="63"/>
    </location>
</feature>
<sequence length="102" mass="11437">MRDDGDPAHTLPDDPAVLQAMLLAALAERDSLAAERDSAVAERDALAERNEHLKHQLQKLQRMQFGPRSERLPEDQLQFAFEEAETSLASNEAEAEKRSPDQ</sequence>